<dbReference type="GO" id="GO:0030170">
    <property type="term" value="F:pyridoxal phosphate binding"/>
    <property type="evidence" value="ECO:0007669"/>
    <property type="project" value="InterPro"/>
</dbReference>
<dbReference type="Gene3D" id="3.40.640.10">
    <property type="entry name" value="Type I PLP-dependent aspartate aminotransferase-like (Major domain)"/>
    <property type="match status" value="1"/>
</dbReference>
<dbReference type="Proteomes" id="UP000326671">
    <property type="component" value="Unassembled WGS sequence"/>
</dbReference>
<evidence type="ECO:0000256" key="5">
    <source>
        <dbReference type="ARBA" id="ARBA00022573"/>
    </source>
</evidence>
<dbReference type="InterPro" id="IPR005860">
    <property type="entry name" value="CobD"/>
</dbReference>
<dbReference type="EMBL" id="VYKL01000037">
    <property type="protein sequence ID" value="KAA9017082.1"/>
    <property type="molecule type" value="Genomic_DNA"/>
</dbReference>
<evidence type="ECO:0000256" key="8">
    <source>
        <dbReference type="ARBA" id="ARBA00029996"/>
    </source>
</evidence>
<evidence type="ECO:0000313" key="12">
    <source>
        <dbReference type="Proteomes" id="UP000326671"/>
    </source>
</evidence>
<evidence type="ECO:0000256" key="3">
    <source>
        <dbReference type="ARBA" id="ARBA00004953"/>
    </source>
</evidence>
<dbReference type="RefSeq" id="WP_150442094.1">
    <property type="nucleotide sequence ID" value="NZ_VYKL01000037.1"/>
</dbReference>
<dbReference type="CDD" id="cd00609">
    <property type="entry name" value="AAT_like"/>
    <property type="match status" value="1"/>
</dbReference>
<dbReference type="SUPFAM" id="SSF53383">
    <property type="entry name" value="PLP-dependent transferases"/>
    <property type="match status" value="1"/>
</dbReference>
<dbReference type="GO" id="GO:0048472">
    <property type="term" value="F:threonine-phosphate decarboxylase activity"/>
    <property type="evidence" value="ECO:0007669"/>
    <property type="project" value="UniProtKB-EC"/>
</dbReference>
<dbReference type="AlphaFoldDB" id="A0A5J5HBZ7"/>
<evidence type="ECO:0000256" key="4">
    <source>
        <dbReference type="ARBA" id="ARBA00012285"/>
    </source>
</evidence>
<evidence type="ECO:0000259" key="10">
    <source>
        <dbReference type="Pfam" id="PF00155"/>
    </source>
</evidence>
<dbReference type="Gene3D" id="3.90.1150.10">
    <property type="entry name" value="Aspartate Aminotransferase, domain 1"/>
    <property type="match status" value="1"/>
</dbReference>
<dbReference type="InterPro" id="IPR015424">
    <property type="entry name" value="PyrdxlP-dep_Trfase"/>
</dbReference>
<protein>
    <recommendedName>
        <fullName evidence="4">threonine-phosphate decarboxylase</fullName>
        <ecNumber evidence="4">4.1.1.81</ecNumber>
    </recommendedName>
    <alternativeName>
        <fullName evidence="8">L-threonine-O-3-phosphate decarboxylase</fullName>
    </alternativeName>
</protein>
<keyword evidence="5" id="KW-0169">Cobalamin biosynthesis</keyword>
<feature type="domain" description="Aminotransferase class I/classII large" evidence="10">
    <location>
        <begin position="25"/>
        <end position="349"/>
    </location>
</feature>
<dbReference type="NCBIfam" id="TIGR01140">
    <property type="entry name" value="L_thr_O3P_dcar"/>
    <property type="match status" value="1"/>
</dbReference>
<name>A0A5J5HBZ7_9BACI</name>
<comment type="function">
    <text evidence="2">Decarboxylates L-threonine-O-3-phosphate to yield (R)-1-amino-2-propanol O-2-phosphate, the precursor for the linkage between the nucleotide loop and the corrin ring in cobalamin.</text>
</comment>
<dbReference type="PROSITE" id="PS00105">
    <property type="entry name" value="AA_TRANSFER_CLASS_1"/>
    <property type="match status" value="1"/>
</dbReference>
<proteinExistence type="predicted"/>
<keyword evidence="7 11" id="KW-0456">Lyase</keyword>
<gene>
    <name evidence="11" type="ORF">F4V44_21695</name>
</gene>
<dbReference type="GO" id="GO:0009236">
    <property type="term" value="P:cobalamin biosynthetic process"/>
    <property type="evidence" value="ECO:0007669"/>
    <property type="project" value="UniProtKB-UniPathway"/>
</dbReference>
<organism evidence="11 12">
    <name type="scientific">Niallia endozanthoxylica</name>
    <dbReference type="NCBI Taxonomy" id="2036016"/>
    <lineage>
        <taxon>Bacteria</taxon>
        <taxon>Bacillati</taxon>
        <taxon>Bacillota</taxon>
        <taxon>Bacilli</taxon>
        <taxon>Bacillales</taxon>
        <taxon>Bacillaceae</taxon>
        <taxon>Niallia</taxon>
    </lineage>
</organism>
<keyword evidence="6" id="KW-0663">Pyridoxal phosphate</keyword>
<dbReference type="OrthoDB" id="9813612at2"/>
<keyword evidence="12" id="KW-1185">Reference proteome</keyword>
<comment type="pathway">
    <text evidence="3">Cofactor biosynthesis; adenosylcobalamin biosynthesis.</text>
</comment>
<comment type="cofactor">
    <cofactor evidence="1">
        <name>pyridoxal 5'-phosphate</name>
        <dbReference type="ChEBI" id="CHEBI:597326"/>
    </cofactor>
</comment>
<dbReference type="InterPro" id="IPR004839">
    <property type="entry name" value="Aminotransferase_I/II_large"/>
</dbReference>
<evidence type="ECO:0000256" key="6">
    <source>
        <dbReference type="ARBA" id="ARBA00022898"/>
    </source>
</evidence>
<evidence type="ECO:0000256" key="9">
    <source>
        <dbReference type="ARBA" id="ARBA00048531"/>
    </source>
</evidence>
<evidence type="ECO:0000256" key="1">
    <source>
        <dbReference type="ARBA" id="ARBA00001933"/>
    </source>
</evidence>
<dbReference type="InterPro" id="IPR015422">
    <property type="entry name" value="PyrdxlP-dep_Trfase_small"/>
</dbReference>
<comment type="caution">
    <text evidence="11">The sequence shown here is derived from an EMBL/GenBank/DDBJ whole genome shotgun (WGS) entry which is preliminary data.</text>
</comment>
<dbReference type="InterPro" id="IPR004838">
    <property type="entry name" value="NHTrfase_class1_PyrdxlP-BS"/>
</dbReference>
<dbReference type="PANTHER" id="PTHR42885">
    <property type="entry name" value="HISTIDINOL-PHOSPHATE AMINOTRANSFERASE-RELATED"/>
    <property type="match status" value="1"/>
</dbReference>
<sequence length="361" mass="41374">MKWPLHGSNPQYLYEAAGLPFPKSLLDFSANINPLGPPAVLQKRWGDLFQGMGTYPDPHMASLKEKISQREGVEPGQILIGNGGAEIISLIGRLLSGKKVMIVEPAFSEYKKACLVNNCDVSYYRLSDGWEIHLDDLIGKLQGMDAVFLCNPNNPTGMYYKTSILLPLLKACKHENCFLIIDEAFYDFTAEYEPLVPFLKDFPQLILMRSMTKVFAIPGLRLGYLMADGGLIEKLSEFQPHWSVNSVALQAGEWCLEDENHIFKTIQFIQSERNVLFDFYQEHHFEVSNTAINFYLLRDIGLDDQYPLFEFLLKRGIVPRHTFNFTGLDGRWLRFAIRTSDENRRLMEAMQAWRSLNPLFL</sequence>
<reference evidence="11 12" key="1">
    <citation type="submission" date="2019-09" db="EMBL/GenBank/DDBJ databases">
        <title>Whole genome sequences of isolates from the Mars Exploration Rovers.</title>
        <authorList>
            <person name="Seuylemezian A."/>
            <person name="Vaishampayan P."/>
        </authorList>
    </citation>
    <scope>NUCLEOTIDE SEQUENCE [LARGE SCALE GENOMIC DNA]</scope>
    <source>
        <strain evidence="11 12">MER_TA_151</strain>
    </source>
</reference>
<comment type="catalytic activity">
    <reaction evidence="9">
        <text>O-phospho-L-threonine + H(+) = (R)-1-aminopropan-2-yl phosphate + CO2</text>
        <dbReference type="Rhea" id="RHEA:11492"/>
        <dbReference type="ChEBI" id="CHEBI:15378"/>
        <dbReference type="ChEBI" id="CHEBI:16526"/>
        <dbReference type="ChEBI" id="CHEBI:58563"/>
        <dbReference type="ChEBI" id="CHEBI:58675"/>
        <dbReference type="EC" id="4.1.1.81"/>
    </reaction>
</comment>
<evidence type="ECO:0000256" key="7">
    <source>
        <dbReference type="ARBA" id="ARBA00023239"/>
    </source>
</evidence>
<dbReference type="Pfam" id="PF00155">
    <property type="entry name" value="Aminotran_1_2"/>
    <property type="match status" value="1"/>
</dbReference>
<dbReference type="InterPro" id="IPR015421">
    <property type="entry name" value="PyrdxlP-dep_Trfase_major"/>
</dbReference>
<dbReference type="UniPathway" id="UPA00148"/>
<dbReference type="EC" id="4.1.1.81" evidence="4"/>
<evidence type="ECO:0000313" key="11">
    <source>
        <dbReference type="EMBL" id="KAA9017082.1"/>
    </source>
</evidence>
<dbReference type="PANTHER" id="PTHR42885:SF1">
    <property type="entry name" value="THREONINE-PHOSPHATE DECARBOXYLASE"/>
    <property type="match status" value="1"/>
</dbReference>
<accession>A0A5J5HBZ7</accession>
<evidence type="ECO:0000256" key="2">
    <source>
        <dbReference type="ARBA" id="ARBA00003444"/>
    </source>
</evidence>